<dbReference type="InterPro" id="IPR014116">
    <property type="entry name" value="Cyt_c_oxidase_cbb3_FixG"/>
</dbReference>
<feature type="transmembrane region" description="Helical" evidence="7">
    <location>
        <begin position="196"/>
        <end position="213"/>
    </location>
</feature>
<keyword evidence="3" id="KW-0479">Metal-binding</keyword>
<dbReference type="InterPro" id="IPR032879">
    <property type="entry name" value="FixG_C"/>
</dbReference>
<organism evidence="9 10">
    <name type="scientific">Rohdeia mirabilis</name>
    <dbReference type="NCBI Taxonomy" id="2528008"/>
    <lineage>
        <taxon>Bacteria</taxon>
        <taxon>Pseudomonadati</taxon>
        <taxon>Planctomycetota</taxon>
        <taxon>Planctomycetia</taxon>
        <taxon>Planctomycetia incertae sedis</taxon>
        <taxon>Rohdeia</taxon>
    </lineage>
</organism>
<dbReference type="PANTHER" id="PTHR30176">
    <property type="entry name" value="FERREDOXIN-TYPE PROTEIN NAPH"/>
    <property type="match status" value="1"/>
</dbReference>
<keyword evidence="7" id="KW-1133">Transmembrane helix</keyword>
<evidence type="ECO:0000256" key="4">
    <source>
        <dbReference type="ARBA" id="ARBA00022982"/>
    </source>
</evidence>
<evidence type="ECO:0000256" key="3">
    <source>
        <dbReference type="ARBA" id="ARBA00022723"/>
    </source>
</evidence>
<dbReference type="NCBIfam" id="TIGR02745">
    <property type="entry name" value="ccoG_rdxA_fixG"/>
    <property type="match status" value="1"/>
</dbReference>
<keyword evidence="2" id="KW-0004">4Fe-4S</keyword>
<dbReference type="SUPFAM" id="SSF54862">
    <property type="entry name" value="4Fe-4S ferredoxins"/>
    <property type="match status" value="1"/>
</dbReference>
<dbReference type="GO" id="GO:0046872">
    <property type="term" value="F:metal ion binding"/>
    <property type="evidence" value="ECO:0007669"/>
    <property type="project" value="UniProtKB-KW"/>
</dbReference>
<keyword evidence="1" id="KW-0813">Transport</keyword>
<dbReference type="PANTHER" id="PTHR30176:SF3">
    <property type="entry name" value="FERREDOXIN-TYPE PROTEIN NAPH"/>
    <property type="match status" value="1"/>
</dbReference>
<dbReference type="PROSITE" id="PS51379">
    <property type="entry name" value="4FE4S_FER_2"/>
    <property type="match status" value="1"/>
</dbReference>
<dbReference type="InterPro" id="IPR013783">
    <property type="entry name" value="Ig-like_fold"/>
</dbReference>
<keyword evidence="7" id="KW-0472">Membrane</keyword>
<dbReference type="RefSeq" id="WP_145185043.1">
    <property type="nucleotide sequence ID" value="NZ_CP036290.1"/>
</dbReference>
<dbReference type="InterPro" id="IPR017900">
    <property type="entry name" value="4Fe4S_Fe_S_CS"/>
</dbReference>
<dbReference type="GO" id="GO:0005886">
    <property type="term" value="C:plasma membrane"/>
    <property type="evidence" value="ECO:0007669"/>
    <property type="project" value="TreeGrafter"/>
</dbReference>
<evidence type="ECO:0000259" key="8">
    <source>
        <dbReference type="PROSITE" id="PS51379"/>
    </source>
</evidence>
<keyword evidence="6" id="KW-0411">Iron-sulfur</keyword>
<sequence length="487" mass="54427">MNDRSESLLQPQEHVLSTLEADGSRRWLTPRLSTGRFWRRRRVVAYVLLALYSFLPWIRVGGEQALLFDLPARRFTFFGVTFLPTDTVLLALLLLLTFLGIFAATALFGRVWCGWACPQTVYMEFVFRPLERLFTGRKGKGGRPTKPVAGWRRLAMYATYLVICIHLAQTFVAYFAGTDNVRQWIWGSPLAHPVPFVIVLALTVAMMIDFAFWREQLCIIGCPYGRFQSVLLDRWSKIVAYDYRRGEPRGKRKHDASVEEAAATGDCIDCKMCVVVCPTGIDIRDGLQLECVNCTQCMDACDDVMDKIGRPRGLVRYSSEAADAGEGGRLVRPRPVIYACIISVLLVVFGFKVTHRPSSDLTLMRSLGLPFVTAADGRIENSLRLKLVNRTQERRSYTVEVIEPAGLEVVLQGGQRFTLEPDATLVEPVRVVADVELFALGPVDGLLRVTDDQGEVIERALRLLGPGRTSAVDGVDAADSLEEGTER</sequence>
<reference evidence="9 10" key="1">
    <citation type="submission" date="2019-02" db="EMBL/GenBank/DDBJ databases">
        <title>Deep-cultivation of Planctomycetes and their phenomic and genomic characterization uncovers novel biology.</title>
        <authorList>
            <person name="Wiegand S."/>
            <person name="Jogler M."/>
            <person name="Boedeker C."/>
            <person name="Pinto D."/>
            <person name="Vollmers J."/>
            <person name="Rivas-Marin E."/>
            <person name="Kohn T."/>
            <person name="Peeters S.H."/>
            <person name="Heuer A."/>
            <person name="Rast P."/>
            <person name="Oberbeckmann S."/>
            <person name="Bunk B."/>
            <person name="Jeske O."/>
            <person name="Meyerdierks A."/>
            <person name="Storesund J.E."/>
            <person name="Kallscheuer N."/>
            <person name="Luecker S."/>
            <person name="Lage O.M."/>
            <person name="Pohl T."/>
            <person name="Merkel B.J."/>
            <person name="Hornburger P."/>
            <person name="Mueller R.-W."/>
            <person name="Bruemmer F."/>
            <person name="Labrenz M."/>
            <person name="Spormann A.M."/>
            <person name="Op den Camp H."/>
            <person name="Overmann J."/>
            <person name="Amann R."/>
            <person name="Jetten M.S.M."/>
            <person name="Mascher T."/>
            <person name="Medema M.H."/>
            <person name="Devos D.P."/>
            <person name="Kaster A.-K."/>
            <person name="Ovreas L."/>
            <person name="Rohde M."/>
            <person name="Galperin M.Y."/>
            <person name="Jogler C."/>
        </authorList>
    </citation>
    <scope>NUCLEOTIDE SEQUENCE [LARGE SCALE GENOMIC DNA]</scope>
    <source>
        <strain evidence="9 10">Pla163</strain>
    </source>
</reference>
<evidence type="ECO:0000313" key="10">
    <source>
        <dbReference type="Proteomes" id="UP000319342"/>
    </source>
</evidence>
<accession>A0A518CY08</accession>
<dbReference type="Pfam" id="PF12801">
    <property type="entry name" value="Fer4_5"/>
    <property type="match status" value="1"/>
</dbReference>
<name>A0A518CY08_9BACT</name>
<dbReference type="EMBL" id="CP036290">
    <property type="protein sequence ID" value="QDU84114.1"/>
    <property type="molecule type" value="Genomic_DNA"/>
</dbReference>
<proteinExistence type="predicted"/>
<evidence type="ECO:0000256" key="5">
    <source>
        <dbReference type="ARBA" id="ARBA00023004"/>
    </source>
</evidence>
<dbReference type="PROSITE" id="PS00198">
    <property type="entry name" value="4FE4S_FER_1"/>
    <property type="match status" value="1"/>
</dbReference>
<evidence type="ECO:0000256" key="6">
    <source>
        <dbReference type="ARBA" id="ARBA00023014"/>
    </source>
</evidence>
<evidence type="ECO:0000313" key="9">
    <source>
        <dbReference type="EMBL" id="QDU84114.1"/>
    </source>
</evidence>
<protein>
    <submittedName>
        <fullName evidence="9">Ubp3 associated protein Bre5</fullName>
    </submittedName>
</protein>
<evidence type="ECO:0000256" key="1">
    <source>
        <dbReference type="ARBA" id="ARBA00022448"/>
    </source>
</evidence>
<keyword evidence="10" id="KW-1185">Reference proteome</keyword>
<gene>
    <name evidence="9" type="ORF">Pla163_12180</name>
</gene>
<dbReference type="InterPro" id="IPR017896">
    <property type="entry name" value="4Fe4S_Fe-S-bd"/>
</dbReference>
<dbReference type="InterPro" id="IPR051684">
    <property type="entry name" value="Electron_Trans/Redox"/>
</dbReference>
<evidence type="ECO:0000256" key="2">
    <source>
        <dbReference type="ARBA" id="ARBA00022485"/>
    </source>
</evidence>
<dbReference type="Pfam" id="PF13746">
    <property type="entry name" value="Fer4_18"/>
    <property type="match status" value="1"/>
</dbReference>
<dbReference type="GO" id="GO:0051539">
    <property type="term" value="F:4 iron, 4 sulfur cluster binding"/>
    <property type="evidence" value="ECO:0007669"/>
    <property type="project" value="UniProtKB-KW"/>
</dbReference>
<keyword evidence="4" id="KW-0249">Electron transport</keyword>
<dbReference type="Pfam" id="PF11614">
    <property type="entry name" value="FixG_C"/>
    <property type="match status" value="1"/>
</dbReference>
<feature type="transmembrane region" description="Helical" evidence="7">
    <location>
        <begin position="43"/>
        <end position="60"/>
    </location>
</feature>
<dbReference type="Proteomes" id="UP000319342">
    <property type="component" value="Chromosome"/>
</dbReference>
<evidence type="ECO:0000256" key="7">
    <source>
        <dbReference type="SAM" id="Phobius"/>
    </source>
</evidence>
<feature type="transmembrane region" description="Helical" evidence="7">
    <location>
        <begin position="336"/>
        <end position="354"/>
    </location>
</feature>
<dbReference type="AlphaFoldDB" id="A0A518CY08"/>
<keyword evidence="5" id="KW-0408">Iron</keyword>
<dbReference type="Gene3D" id="2.60.40.10">
    <property type="entry name" value="Immunoglobulins"/>
    <property type="match status" value="1"/>
</dbReference>
<feature type="transmembrane region" description="Helical" evidence="7">
    <location>
        <begin position="88"/>
        <end position="113"/>
    </location>
</feature>
<keyword evidence="7" id="KW-0812">Transmembrane</keyword>
<dbReference type="OrthoDB" id="9786132at2"/>
<feature type="transmembrane region" description="Helical" evidence="7">
    <location>
        <begin position="154"/>
        <end position="176"/>
    </location>
</feature>
<feature type="domain" description="4Fe-4S ferredoxin-type" evidence="8">
    <location>
        <begin position="258"/>
        <end position="286"/>
    </location>
</feature>